<reference evidence="2" key="1">
    <citation type="submission" date="2016-04" db="EMBL/GenBank/DDBJ databases">
        <authorList>
            <person name="Evans L.H."/>
            <person name="Alamgir A."/>
            <person name="Owens N."/>
            <person name="Weber N.D."/>
            <person name="Virtaneva K."/>
            <person name="Barbian K."/>
            <person name="Babar A."/>
            <person name="Rosenke K."/>
        </authorList>
    </citation>
    <scope>NUCLEOTIDE SEQUENCE</scope>
    <source>
        <strain evidence="2">86</strain>
    </source>
</reference>
<gene>
    <name evidence="2" type="primary">tauX</name>
    <name evidence="2" type="ORF">KL86DPRO_50260</name>
</gene>
<dbReference type="InterPro" id="IPR037401">
    <property type="entry name" value="SnoaL-like"/>
</dbReference>
<dbReference type="SUPFAM" id="SSF54427">
    <property type="entry name" value="NTF2-like"/>
    <property type="match status" value="1"/>
</dbReference>
<sequence>MREQDLLVLLDTFMRAFNDHDADALMRCMTDDCVFFTAAGNGPEGNALRGQAAVKAGFEAIWKKCPDARWSNGRHAVSGNRGFSEWRYTGTAADGSGSVAVNGVDIFTFKDGKIQVKDSYRKQAAA</sequence>
<dbReference type="Pfam" id="PF12680">
    <property type="entry name" value="SnoaL_2"/>
    <property type="match status" value="1"/>
</dbReference>
<dbReference type="AlphaFoldDB" id="A0A212KDG1"/>
<keyword evidence="2" id="KW-0560">Oxidoreductase</keyword>
<evidence type="ECO:0000313" key="2">
    <source>
        <dbReference type="EMBL" id="SBW09733.1"/>
    </source>
</evidence>
<name>A0A212KDG1_9DELT</name>
<accession>A0A212KDG1</accession>
<dbReference type="Gene3D" id="3.10.450.50">
    <property type="match status" value="1"/>
</dbReference>
<dbReference type="GO" id="GO:0050323">
    <property type="term" value="F:taurine dehydrogenase activity"/>
    <property type="evidence" value="ECO:0007669"/>
    <property type="project" value="UniProtKB-EC"/>
</dbReference>
<organism evidence="2">
    <name type="scientific">uncultured delta proteobacterium</name>
    <dbReference type="NCBI Taxonomy" id="34034"/>
    <lineage>
        <taxon>Bacteria</taxon>
        <taxon>Deltaproteobacteria</taxon>
        <taxon>environmental samples</taxon>
    </lineage>
</organism>
<protein>
    <submittedName>
        <fullName evidence="2">Taurine dehydrogenase small</fullName>
        <ecNumber evidence="2">1.4.99.2</ecNumber>
    </submittedName>
</protein>
<proteinExistence type="predicted"/>
<feature type="domain" description="SnoaL-like" evidence="1">
    <location>
        <begin position="12"/>
        <end position="114"/>
    </location>
</feature>
<dbReference type="EC" id="1.4.99.2" evidence="2"/>
<evidence type="ECO:0000259" key="1">
    <source>
        <dbReference type="Pfam" id="PF12680"/>
    </source>
</evidence>
<dbReference type="EMBL" id="FLUQ01000005">
    <property type="protein sequence ID" value="SBW09733.1"/>
    <property type="molecule type" value="Genomic_DNA"/>
</dbReference>
<dbReference type="InterPro" id="IPR032710">
    <property type="entry name" value="NTF2-like_dom_sf"/>
</dbReference>